<dbReference type="GO" id="GO:0008836">
    <property type="term" value="F:diaminopimelate decarboxylase activity"/>
    <property type="evidence" value="ECO:0007669"/>
    <property type="project" value="UniProtKB-EC"/>
</dbReference>
<sequence>MYLHGTSKINAQGHLEIGGVDATVLKEQFGTPLYVVDEQLVRDRCREYMDAFRASGLGFQVAYASKAFCVMAMCALAAEEGLSLDVVSDGELFTALQAGFPAERIHFHGNNKTLEEIEMALDAEIGCFVVDNFNELHLLQAVAVEKNRQVNILLRVTPGVEAHTHEYISTGQTDSKFGFDIGNGTAFEAIELASKQSNLVLLGVHSHIGSQIFEVEGFQMAIQRVAEFAASVYERINVAFKVVNLGGGFGIRYTEGDTPLEVAQYVKAITDAVKNHFAQIGYDVPEIWVEPGRSIVGEAGTTLYTVGTSKDIPGVRKYVAVDGGMTDNPRPALYESKYEAVLANRANESAQETVSIAGKCCESGDMLIWDLDLPKVQSGDLLAVACTGAYNYSMASNYNRIRRPAVVFVKDGQGDVVVRRETYQDIIQNDLVPERIAKQPVTR</sequence>
<comment type="similarity">
    <text evidence="5">Belongs to the Orn/Lys/Arg decarboxylase class-II family. LysA subfamily.</text>
</comment>
<evidence type="ECO:0000313" key="10">
    <source>
        <dbReference type="Proteomes" id="UP001618531"/>
    </source>
</evidence>
<dbReference type="Pfam" id="PF02784">
    <property type="entry name" value="Orn_Arg_deC_N"/>
    <property type="match status" value="1"/>
</dbReference>
<comment type="pathway">
    <text evidence="5 7">Amino-acid biosynthesis; L-lysine biosynthesis via DAP pathway; L-lysine from DL-2,6-diaminopimelate: step 1/1.</text>
</comment>
<comment type="catalytic activity">
    <reaction evidence="5 7">
        <text>meso-2,6-diaminopimelate + H(+) = L-lysine + CO2</text>
        <dbReference type="Rhea" id="RHEA:15101"/>
        <dbReference type="ChEBI" id="CHEBI:15378"/>
        <dbReference type="ChEBI" id="CHEBI:16526"/>
        <dbReference type="ChEBI" id="CHEBI:32551"/>
        <dbReference type="ChEBI" id="CHEBI:57791"/>
        <dbReference type="EC" id="4.1.1.20"/>
    </reaction>
</comment>
<gene>
    <name evidence="5 9" type="primary">lysA</name>
    <name evidence="9" type="ORF">ACINKY_13635</name>
</gene>
<feature type="binding site" evidence="5">
    <location>
        <position position="334"/>
    </location>
    <ligand>
        <name>substrate</name>
    </ligand>
</feature>
<comment type="cofactor">
    <cofactor evidence="1 5 7">
        <name>pyridoxal 5'-phosphate</name>
        <dbReference type="ChEBI" id="CHEBI:597326"/>
    </cofactor>
</comment>
<comment type="subunit">
    <text evidence="5">Homodimer.</text>
</comment>
<evidence type="ECO:0000256" key="6">
    <source>
        <dbReference type="NCBIfam" id="TIGR01048"/>
    </source>
</evidence>
<feature type="binding site" evidence="5">
    <location>
        <begin position="290"/>
        <end position="293"/>
    </location>
    <ligand>
        <name>pyridoxal 5'-phosphate</name>
        <dbReference type="ChEBI" id="CHEBI:597326"/>
    </ligand>
</feature>
<accession>A0ABW8HUA3</accession>
<feature type="binding site" evidence="5">
    <location>
        <position position="390"/>
    </location>
    <ligand>
        <name>substrate</name>
    </ligand>
</feature>
<evidence type="ECO:0000256" key="4">
    <source>
        <dbReference type="ARBA" id="ARBA00023239"/>
    </source>
</evidence>
<keyword evidence="2 5" id="KW-0210">Decarboxylase</keyword>
<dbReference type="PRINTS" id="PR01181">
    <property type="entry name" value="DAPDCRBXLASE"/>
</dbReference>
<proteinExistence type="inferred from homology"/>
<dbReference type="InterPro" id="IPR022644">
    <property type="entry name" value="De-COase2_N"/>
</dbReference>
<evidence type="ECO:0000259" key="8">
    <source>
        <dbReference type="Pfam" id="PF02784"/>
    </source>
</evidence>
<dbReference type="RefSeq" id="WP_402875713.1">
    <property type="nucleotide sequence ID" value="NZ_JBIYSL010000003.1"/>
</dbReference>
<dbReference type="EC" id="4.1.1.20" evidence="5 6"/>
<keyword evidence="5" id="KW-0028">Amino-acid biosynthesis</keyword>
<dbReference type="HAMAP" id="MF_02120">
    <property type="entry name" value="LysA"/>
    <property type="match status" value="1"/>
</dbReference>
<feature type="binding site" evidence="5">
    <location>
        <position position="390"/>
    </location>
    <ligand>
        <name>pyridoxal 5'-phosphate</name>
        <dbReference type="ChEBI" id="CHEBI:597326"/>
    </ligand>
</feature>
<name>A0ABW8HUA3_9BACL</name>
<dbReference type="SUPFAM" id="SSF51419">
    <property type="entry name" value="PLP-binding barrel"/>
    <property type="match status" value="1"/>
</dbReference>
<dbReference type="NCBIfam" id="TIGR01048">
    <property type="entry name" value="lysA"/>
    <property type="match status" value="1"/>
</dbReference>
<dbReference type="InterPro" id="IPR002986">
    <property type="entry name" value="DAP_deCOOHase_LysA"/>
</dbReference>
<feature type="domain" description="Orn/DAP/Arg decarboxylase 2 N-terminal" evidence="8">
    <location>
        <begin position="41"/>
        <end position="296"/>
    </location>
</feature>
<dbReference type="CDD" id="cd06828">
    <property type="entry name" value="PLPDE_III_DapDC"/>
    <property type="match status" value="1"/>
</dbReference>
<organism evidence="9 10">
    <name type="scientific">Paenibacillus illinoisensis</name>
    <dbReference type="NCBI Taxonomy" id="59845"/>
    <lineage>
        <taxon>Bacteria</taxon>
        <taxon>Bacillati</taxon>
        <taxon>Bacillota</taxon>
        <taxon>Bacilli</taxon>
        <taxon>Bacillales</taxon>
        <taxon>Paenibacillaceae</taxon>
        <taxon>Paenibacillus</taxon>
    </lineage>
</organism>
<feature type="binding site" evidence="5">
    <location>
        <position position="248"/>
    </location>
    <ligand>
        <name>pyridoxal 5'-phosphate</name>
        <dbReference type="ChEBI" id="CHEBI:597326"/>
    </ligand>
</feature>
<comment type="function">
    <text evidence="5">Specifically catalyzes the decarboxylation of meso-diaminopimelate (meso-DAP) to L-lysine.</text>
</comment>
<dbReference type="Gene3D" id="3.20.20.10">
    <property type="entry name" value="Alanine racemase"/>
    <property type="match status" value="1"/>
</dbReference>
<evidence type="ECO:0000256" key="3">
    <source>
        <dbReference type="ARBA" id="ARBA00022898"/>
    </source>
</evidence>
<dbReference type="InterPro" id="IPR000183">
    <property type="entry name" value="Orn/DAP/Arg_de-COase"/>
</dbReference>
<evidence type="ECO:0000313" key="9">
    <source>
        <dbReference type="EMBL" id="MFK0523245.1"/>
    </source>
</evidence>
<dbReference type="Proteomes" id="UP001618531">
    <property type="component" value="Unassembled WGS sequence"/>
</dbReference>
<dbReference type="PANTHER" id="PTHR43727:SF2">
    <property type="entry name" value="GROUP IV DECARBOXYLASE"/>
    <property type="match status" value="1"/>
</dbReference>
<keyword evidence="4 5" id="KW-0456">Lyase</keyword>
<dbReference type="EMBL" id="JBIYSL010000003">
    <property type="protein sequence ID" value="MFK0523245.1"/>
    <property type="molecule type" value="Genomic_DNA"/>
</dbReference>
<evidence type="ECO:0000256" key="1">
    <source>
        <dbReference type="ARBA" id="ARBA00001933"/>
    </source>
</evidence>
<feature type="modified residue" description="N6-(pyridoxal phosphate)lysine" evidence="5">
    <location>
        <position position="66"/>
    </location>
</feature>
<dbReference type="PRINTS" id="PR01179">
    <property type="entry name" value="ODADCRBXLASE"/>
</dbReference>
<feature type="binding site" evidence="5">
    <location>
        <position position="362"/>
    </location>
    <ligand>
        <name>substrate</name>
    </ligand>
</feature>
<keyword evidence="3 5" id="KW-0663">Pyridoxal phosphate</keyword>
<keyword evidence="10" id="KW-1185">Reference proteome</keyword>
<evidence type="ECO:0000256" key="2">
    <source>
        <dbReference type="ARBA" id="ARBA00022793"/>
    </source>
</evidence>
<dbReference type="InterPro" id="IPR009006">
    <property type="entry name" value="Ala_racemase/Decarboxylase_C"/>
</dbReference>
<feature type="binding site" evidence="5">
    <location>
        <position position="330"/>
    </location>
    <ligand>
        <name>substrate</name>
    </ligand>
</feature>
<keyword evidence="5 7" id="KW-0457">Lysine biosynthesis</keyword>
<dbReference type="InterPro" id="IPR029066">
    <property type="entry name" value="PLP-binding_barrel"/>
</dbReference>
<dbReference type="SUPFAM" id="SSF50621">
    <property type="entry name" value="Alanine racemase C-terminal domain-like"/>
    <property type="match status" value="1"/>
</dbReference>
<comment type="caution">
    <text evidence="9">The sequence shown here is derived from an EMBL/GenBank/DDBJ whole genome shotgun (WGS) entry which is preliminary data.</text>
</comment>
<feature type="binding site" evidence="5">
    <location>
        <position position="293"/>
    </location>
    <ligand>
        <name>substrate</name>
    </ligand>
</feature>
<dbReference type="Gene3D" id="2.40.37.10">
    <property type="entry name" value="Lyase, Ornithine Decarboxylase, Chain A, domain 1"/>
    <property type="match status" value="1"/>
</dbReference>
<evidence type="ECO:0000256" key="7">
    <source>
        <dbReference type="RuleBase" id="RU003738"/>
    </source>
</evidence>
<evidence type="ECO:0000256" key="5">
    <source>
        <dbReference type="HAMAP-Rule" id="MF_02120"/>
    </source>
</evidence>
<protein>
    <recommendedName>
        <fullName evidence="5 6">Diaminopimelate decarboxylase</fullName>
        <shortName evidence="5">DAP decarboxylase</shortName>
        <shortName evidence="5">DAPDC</shortName>
        <ecNumber evidence="5 6">4.1.1.20</ecNumber>
    </recommendedName>
</protein>
<reference evidence="9 10" key="1">
    <citation type="submission" date="2024-11" db="EMBL/GenBank/DDBJ databases">
        <title>Identification and Characterization of a Novel Fosfomycin Bacillithiol Transferase FosB8 in Paenibacillus illinoisensis.</title>
        <authorList>
            <person name="Lu W."/>
        </authorList>
    </citation>
    <scope>NUCLEOTIDE SEQUENCE [LARGE SCALE GENOMIC DNA]</scope>
    <source>
        <strain evidence="9 10">WP77</strain>
    </source>
</reference>
<dbReference type="PANTHER" id="PTHR43727">
    <property type="entry name" value="DIAMINOPIMELATE DECARBOXYLASE"/>
    <property type="match status" value="1"/>
</dbReference>